<keyword evidence="4" id="KW-0762">Sugar transport</keyword>
<dbReference type="PANTHER" id="PTHR43790">
    <property type="entry name" value="CARBOHYDRATE TRANSPORT ATP-BINDING PROTEIN MG119-RELATED"/>
    <property type="match status" value="1"/>
</dbReference>
<dbReference type="CDD" id="cd03216">
    <property type="entry name" value="ABC_Carb_Monos_I"/>
    <property type="match status" value="1"/>
</dbReference>
<accession>A0A1I4EU38</accession>
<dbReference type="OrthoDB" id="9805029at2"/>
<dbReference type="InterPro" id="IPR050107">
    <property type="entry name" value="ABC_carbohydrate_import_ATPase"/>
</dbReference>
<reference evidence="11 12" key="1">
    <citation type="submission" date="2016-10" db="EMBL/GenBank/DDBJ databases">
        <authorList>
            <person name="de Groot N.N."/>
        </authorList>
    </citation>
    <scope>NUCLEOTIDE SEQUENCE [LARGE SCALE GENOMIC DNA]</scope>
    <source>
        <strain evidence="11 12">DSM 16199</strain>
    </source>
</reference>
<sequence length="527" mass="56318">MCSAVPDPNPVAAPDDILTVTGLKKHFGGVRALDGASFSLRRGEIHALVGENGAGKSTLIKILSGVFPHDAGQITLNGAPYRPASPHDAKASGLQVVHQEFNLLQHLSVAENISIEAMPRNRFGLLNRPEMNRRARVALDAIGLSDVDVRAPVSSLGIAHRQLVEIARALQSDSAILILDEPTATLTERETTRLFDIVTGIRDRGVTVVFVTHYLDEVFAICDRVTVFRSGETIITENIPDTTPQNIVRNMVGRELEAQMGAATAARIPGDVALSLKGLRVASDPNPAGVSLDLHYGEILGIAGLVGAGRTELLRGIVAADPVLSGTLECNGSAVHFKDPRDAIAASIAFVTEDRKDEGLILDMPIAANIALASMKDISRGGLLRFAREQQIAEEGGARLRLKCGSVRDPASSLSGGNQQKVVLAKWLARNPRILILDEPTRGIDVGAKAEIYAILRDLAAQGVALLIVSSELPELTNLSDRIMVMANHRIMGTVHRPDFTEEGILNLAYGQSDTSPIADLQIEGAR</sequence>
<organism evidence="11 12">
    <name type="scientific">Loktanella salsilacus</name>
    <dbReference type="NCBI Taxonomy" id="195913"/>
    <lineage>
        <taxon>Bacteria</taxon>
        <taxon>Pseudomonadati</taxon>
        <taxon>Pseudomonadota</taxon>
        <taxon>Alphaproteobacteria</taxon>
        <taxon>Rhodobacterales</taxon>
        <taxon>Roseobacteraceae</taxon>
        <taxon>Loktanella</taxon>
    </lineage>
</organism>
<dbReference type="EMBL" id="FOTF01000007">
    <property type="protein sequence ID" value="SFL09235.1"/>
    <property type="molecule type" value="Genomic_DNA"/>
</dbReference>
<evidence type="ECO:0000256" key="1">
    <source>
        <dbReference type="ARBA" id="ARBA00004202"/>
    </source>
</evidence>
<dbReference type="STRING" id="195913.SAMN04488004_107189"/>
<feature type="domain" description="ABC transporter" evidence="10">
    <location>
        <begin position="267"/>
        <end position="513"/>
    </location>
</feature>
<evidence type="ECO:0000256" key="8">
    <source>
        <dbReference type="ARBA" id="ARBA00022967"/>
    </source>
</evidence>
<keyword evidence="5" id="KW-0677">Repeat</keyword>
<name>A0A1I4EU38_9RHOB</name>
<dbReference type="Gene3D" id="3.40.50.300">
    <property type="entry name" value="P-loop containing nucleotide triphosphate hydrolases"/>
    <property type="match status" value="2"/>
</dbReference>
<evidence type="ECO:0000256" key="7">
    <source>
        <dbReference type="ARBA" id="ARBA00022840"/>
    </source>
</evidence>
<proteinExistence type="predicted"/>
<dbReference type="Proteomes" id="UP000199550">
    <property type="component" value="Unassembled WGS sequence"/>
</dbReference>
<keyword evidence="8" id="KW-1278">Translocase</keyword>
<dbReference type="Pfam" id="PF00005">
    <property type="entry name" value="ABC_tran"/>
    <property type="match status" value="2"/>
</dbReference>
<dbReference type="SUPFAM" id="SSF52540">
    <property type="entry name" value="P-loop containing nucleoside triphosphate hydrolases"/>
    <property type="match status" value="2"/>
</dbReference>
<keyword evidence="2" id="KW-0813">Transport</keyword>
<dbReference type="FunFam" id="3.40.50.300:FF:000127">
    <property type="entry name" value="Ribose import ATP-binding protein RbsA"/>
    <property type="match status" value="1"/>
</dbReference>
<evidence type="ECO:0000256" key="5">
    <source>
        <dbReference type="ARBA" id="ARBA00022737"/>
    </source>
</evidence>
<dbReference type="AlphaFoldDB" id="A0A1I4EU38"/>
<dbReference type="PROSITE" id="PS50893">
    <property type="entry name" value="ABC_TRANSPORTER_2"/>
    <property type="match status" value="2"/>
</dbReference>
<keyword evidence="6" id="KW-0547">Nucleotide-binding</keyword>
<dbReference type="PANTHER" id="PTHR43790:SF3">
    <property type="entry name" value="D-ALLOSE IMPORT ATP-BINDING PROTEIN ALSA-RELATED"/>
    <property type="match status" value="1"/>
</dbReference>
<evidence type="ECO:0000256" key="3">
    <source>
        <dbReference type="ARBA" id="ARBA00022475"/>
    </source>
</evidence>
<dbReference type="SMART" id="SM00382">
    <property type="entry name" value="AAA"/>
    <property type="match status" value="2"/>
</dbReference>
<evidence type="ECO:0000313" key="11">
    <source>
        <dbReference type="EMBL" id="SFL09235.1"/>
    </source>
</evidence>
<evidence type="ECO:0000256" key="6">
    <source>
        <dbReference type="ARBA" id="ARBA00022741"/>
    </source>
</evidence>
<dbReference type="InterPro" id="IPR017871">
    <property type="entry name" value="ABC_transporter-like_CS"/>
</dbReference>
<evidence type="ECO:0000256" key="4">
    <source>
        <dbReference type="ARBA" id="ARBA00022597"/>
    </source>
</evidence>
<protein>
    <submittedName>
        <fullName evidence="11">Monosaccharide ABC transporter ATP-binding protein, CUT2 family</fullName>
    </submittedName>
</protein>
<evidence type="ECO:0000256" key="9">
    <source>
        <dbReference type="ARBA" id="ARBA00023136"/>
    </source>
</evidence>
<dbReference type="CDD" id="cd03215">
    <property type="entry name" value="ABC_Carb_Monos_II"/>
    <property type="match status" value="1"/>
</dbReference>
<keyword evidence="7 11" id="KW-0067">ATP-binding</keyword>
<keyword evidence="12" id="KW-1185">Reference proteome</keyword>
<comment type="subcellular location">
    <subcellularLocation>
        <location evidence="1">Cell membrane</location>
        <topology evidence="1">Peripheral membrane protein</topology>
    </subcellularLocation>
</comment>
<evidence type="ECO:0000313" key="12">
    <source>
        <dbReference type="Proteomes" id="UP000199550"/>
    </source>
</evidence>
<evidence type="ECO:0000259" key="10">
    <source>
        <dbReference type="PROSITE" id="PS50893"/>
    </source>
</evidence>
<feature type="domain" description="ABC transporter" evidence="10">
    <location>
        <begin position="18"/>
        <end position="255"/>
    </location>
</feature>
<dbReference type="PROSITE" id="PS00211">
    <property type="entry name" value="ABC_TRANSPORTER_1"/>
    <property type="match status" value="1"/>
</dbReference>
<dbReference type="InterPro" id="IPR003439">
    <property type="entry name" value="ABC_transporter-like_ATP-bd"/>
</dbReference>
<dbReference type="InterPro" id="IPR003593">
    <property type="entry name" value="AAA+_ATPase"/>
</dbReference>
<keyword evidence="3" id="KW-1003">Cell membrane</keyword>
<keyword evidence="9" id="KW-0472">Membrane</keyword>
<dbReference type="GO" id="GO:0016887">
    <property type="term" value="F:ATP hydrolysis activity"/>
    <property type="evidence" value="ECO:0007669"/>
    <property type="project" value="InterPro"/>
</dbReference>
<dbReference type="GO" id="GO:0005886">
    <property type="term" value="C:plasma membrane"/>
    <property type="evidence" value="ECO:0007669"/>
    <property type="project" value="UniProtKB-SubCell"/>
</dbReference>
<dbReference type="GO" id="GO:0005524">
    <property type="term" value="F:ATP binding"/>
    <property type="evidence" value="ECO:0007669"/>
    <property type="project" value="UniProtKB-KW"/>
</dbReference>
<dbReference type="InterPro" id="IPR027417">
    <property type="entry name" value="P-loop_NTPase"/>
</dbReference>
<evidence type="ECO:0000256" key="2">
    <source>
        <dbReference type="ARBA" id="ARBA00022448"/>
    </source>
</evidence>
<gene>
    <name evidence="11" type="ORF">SAMN04488004_107189</name>
</gene>